<name>A0A6A6RZI0_9PLEO</name>
<evidence type="ECO:0000313" key="2">
    <source>
        <dbReference type="EMBL" id="KAF2639364.1"/>
    </source>
</evidence>
<dbReference type="Proteomes" id="UP000799753">
    <property type="component" value="Unassembled WGS sequence"/>
</dbReference>
<sequence>MRPIHCLATTLRPRPSVCSHPPCSLPSISAALAVVRRLSALYHLLPVQCIGRFAGQRAAPALHSPSMYGPWLQFGLAATPVCRPPCHTAAQLNFDMGHASWKQSRAFPHPPMAWALILEPTTPPTVMLGRAMRPGQVLPSHRPSRSPPFPGGAWRRPRCESLHLPGVRKLSE</sequence>
<gene>
    <name evidence="2" type="ORF">P280DRAFT_470731</name>
</gene>
<feature type="region of interest" description="Disordered" evidence="1">
    <location>
        <begin position="135"/>
        <end position="155"/>
    </location>
</feature>
<dbReference type="AlphaFoldDB" id="A0A6A6RZI0"/>
<organism evidence="2 3">
    <name type="scientific">Massarina eburnea CBS 473.64</name>
    <dbReference type="NCBI Taxonomy" id="1395130"/>
    <lineage>
        <taxon>Eukaryota</taxon>
        <taxon>Fungi</taxon>
        <taxon>Dikarya</taxon>
        <taxon>Ascomycota</taxon>
        <taxon>Pezizomycotina</taxon>
        <taxon>Dothideomycetes</taxon>
        <taxon>Pleosporomycetidae</taxon>
        <taxon>Pleosporales</taxon>
        <taxon>Massarineae</taxon>
        <taxon>Massarinaceae</taxon>
        <taxon>Massarina</taxon>
    </lineage>
</organism>
<reference evidence="2" key="1">
    <citation type="journal article" date="2020" name="Stud. Mycol.">
        <title>101 Dothideomycetes genomes: a test case for predicting lifestyles and emergence of pathogens.</title>
        <authorList>
            <person name="Haridas S."/>
            <person name="Albert R."/>
            <person name="Binder M."/>
            <person name="Bloem J."/>
            <person name="Labutti K."/>
            <person name="Salamov A."/>
            <person name="Andreopoulos B."/>
            <person name="Baker S."/>
            <person name="Barry K."/>
            <person name="Bills G."/>
            <person name="Bluhm B."/>
            <person name="Cannon C."/>
            <person name="Castanera R."/>
            <person name="Culley D."/>
            <person name="Daum C."/>
            <person name="Ezra D."/>
            <person name="Gonzalez J."/>
            <person name="Henrissat B."/>
            <person name="Kuo A."/>
            <person name="Liang C."/>
            <person name="Lipzen A."/>
            <person name="Lutzoni F."/>
            <person name="Magnuson J."/>
            <person name="Mondo S."/>
            <person name="Nolan M."/>
            <person name="Ohm R."/>
            <person name="Pangilinan J."/>
            <person name="Park H.-J."/>
            <person name="Ramirez L."/>
            <person name="Alfaro M."/>
            <person name="Sun H."/>
            <person name="Tritt A."/>
            <person name="Yoshinaga Y."/>
            <person name="Zwiers L.-H."/>
            <person name="Turgeon B."/>
            <person name="Goodwin S."/>
            <person name="Spatafora J."/>
            <person name="Crous P."/>
            <person name="Grigoriev I."/>
        </authorList>
    </citation>
    <scope>NUCLEOTIDE SEQUENCE</scope>
    <source>
        <strain evidence="2">CBS 473.64</strain>
    </source>
</reference>
<accession>A0A6A6RZI0</accession>
<keyword evidence="3" id="KW-1185">Reference proteome</keyword>
<evidence type="ECO:0000313" key="3">
    <source>
        <dbReference type="Proteomes" id="UP000799753"/>
    </source>
</evidence>
<proteinExistence type="predicted"/>
<evidence type="ECO:0000256" key="1">
    <source>
        <dbReference type="SAM" id="MobiDB-lite"/>
    </source>
</evidence>
<dbReference type="EMBL" id="MU006787">
    <property type="protein sequence ID" value="KAF2639364.1"/>
    <property type="molecule type" value="Genomic_DNA"/>
</dbReference>
<protein>
    <submittedName>
        <fullName evidence="2">Uncharacterized protein</fullName>
    </submittedName>
</protein>